<feature type="domain" description="Glycosyl transferase family 51" evidence="21">
    <location>
        <begin position="96"/>
        <end position="267"/>
    </location>
</feature>
<evidence type="ECO:0000256" key="9">
    <source>
        <dbReference type="ARBA" id="ARBA00022801"/>
    </source>
</evidence>
<organism evidence="22 23">
    <name type="scientific">candidate division TA06 bacterium B3_TA06</name>
    <dbReference type="NCBI Taxonomy" id="2012487"/>
    <lineage>
        <taxon>Bacteria</taxon>
        <taxon>Bacteria division TA06</taxon>
    </lineage>
</organism>
<keyword evidence="7" id="KW-0808">Transferase</keyword>
<keyword evidence="6" id="KW-0328">Glycosyltransferase</keyword>
<feature type="compositionally biased region" description="Basic residues" evidence="18">
    <location>
        <begin position="16"/>
        <end position="30"/>
    </location>
</feature>
<dbReference type="GO" id="GO:0004180">
    <property type="term" value="F:carboxypeptidase activity"/>
    <property type="evidence" value="ECO:0007669"/>
    <property type="project" value="UniProtKB-KW"/>
</dbReference>
<protein>
    <recommendedName>
        <fullName evidence="16">peptidoglycan glycosyltransferase</fullName>
        <ecNumber evidence="16">2.4.99.28</ecNumber>
    </recommendedName>
</protein>
<reference evidence="22 23" key="1">
    <citation type="submission" date="2017-06" db="EMBL/GenBank/DDBJ databases">
        <title>Novel microbial phyla capable of carbon fixation and sulfur reduction in deep-sea sediments.</title>
        <authorList>
            <person name="Huang J."/>
            <person name="Baker B."/>
            <person name="Wang Y."/>
        </authorList>
    </citation>
    <scope>NUCLEOTIDE SEQUENCE [LARGE SCALE GENOMIC DNA]</scope>
    <source>
        <strain evidence="22">B3_TA06</strain>
    </source>
</reference>
<comment type="catalytic activity">
    <reaction evidence="17">
        <text>[GlcNAc-(1-&gt;4)-Mur2Ac(oyl-L-Ala-gamma-D-Glu-L-Lys-D-Ala-D-Ala)](n)-di-trans,octa-cis-undecaprenyl diphosphate + beta-D-GlcNAc-(1-&gt;4)-Mur2Ac(oyl-L-Ala-gamma-D-Glu-L-Lys-D-Ala-D-Ala)-di-trans,octa-cis-undecaprenyl diphosphate = [GlcNAc-(1-&gt;4)-Mur2Ac(oyl-L-Ala-gamma-D-Glu-L-Lys-D-Ala-D-Ala)](n+1)-di-trans,octa-cis-undecaprenyl diphosphate + di-trans,octa-cis-undecaprenyl diphosphate + H(+)</text>
        <dbReference type="Rhea" id="RHEA:23708"/>
        <dbReference type="Rhea" id="RHEA-COMP:9602"/>
        <dbReference type="Rhea" id="RHEA-COMP:9603"/>
        <dbReference type="ChEBI" id="CHEBI:15378"/>
        <dbReference type="ChEBI" id="CHEBI:58405"/>
        <dbReference type="ChEBI" id="CHEBI:60033"/>
        <dbReference type="ChEBI" id="CHEBI:78435"/>
        <dbReference type="EC" id="2.4.99.28"/>
    </reaction>
</comment>
<gene>
    <name evidence="22" type="ORF">CEE36_03895</name>
</gene>
<evidence type="ECO:0000256" key="3">
    <source>
        <dbReference type="ARBA" id="ARBA00022475"/>
    </source>
</evidence>
<evidence type="ECO:0000256" key="17">
    <source>
        <dbReference type="ARBA" id="ARBA00049902"/>
    </source>
</evidence>
<name>A0A532V8K6_UNCT6</name>
<dbReference type="GO" id="GO:0008955">
    <property type="term" value="F:peptidoglycan glycosyltransferase activity"/>
    <property type="evidence" value="ECO:0007669"/>
    <property type="project" value="UniProtKB-EC"/>
</dbReference>
<keyword evidence="3" id="KW-1003">Cell membrane</keyword>
<dbReference type="InterPro" id="IPR001264">
    <property type="entry name" value="Glyco_trans_51"/>
</dbReference>
<dbReference type="PANTHER" id="PTHR32282">
    <property type="entry name" value="BINDING PROTEIN TRANSPEPTIDASE, PUTATIVE-RELATED"/>
    <property type="match status" value="1"/>
</dbReference>
<evidence type="ECO:0000256" key="1">
    <source>
        <dbReference type="ARBA" id="ARBA00004236"/>
    </source>
</evidence>
<dbReference type="NCBIfam" id="TIGR02074">
    <property type="entry name" value="PBP_1a_fam"/>
    <property type="match status" value="1"/>
</dbReference>
<dbReference type="InterPro" id="IPR023346">
    <property type="entry name" value="Lysozyme-like_dom_sf"/>
</dbReference>
<feature type="transmembrane region" description="Helical" evidence="19">
    <location>
        <begin position="42"/>
        <end position="68"/>
    </location>
</feature>
<accession>A0A532V8K6</accession>
<dbReference type="GO" id="GO:0009252">
    <property type="term" value="P:peptidoglycan biosynthetic process"/>
    <property type="evidence" value="ECO:0007669"/>
    <property type="project" value="UniProtKB-KW"/>
</dbReference>
<dbReference type="Pfam" id="PF00912">
    <property type="entry name" value="Transgly"/>
    <property type="match status" value="1"/>
</dbReference>
<keyword evidence="13 19" id="KW-0472">Membrane</keyword>
<dbReference type="EC" id="2.4.99.28" evidence="16"/>
<proteinExistence type="predicted"/>
<dbReference type="FunFam" id="1.10.3810.10:FF:000003">
    <property type="entry name" value="Penicillin-binding protein 1a"/>
    <property type="match status" value="1"/>
</dbReference>
<evidence type="ECO:0000256" key="2">
    <source>
        <dbReference type="ARBA" id="ARBA00004752"/>
    </source>
</evidence>
<feature type="region of interest" description="Disordered" evidence="18">
    <location>
        <begin position="1"/>
        <end position="30"/>
    </location>
</feature>
<comment type="subcellular location">
    <subcellularLocation>
        <location evidence="1">Cell membrane</location>
    </subcellularLocation>
</comment>
<comment type="pathway">
    <text evidence="2">Cell wall biogenesis; peptidoglycan biosynthesis.</text>
</comment>
<keyword evidence="14" id="KW-0511">Multifunctional enzyme</keyword>
<dbReference type="EMBL" id="NJBO01000004">
    <property type="protein sequence ID" value="TKJ43486.1"/>
    <property type="molecule type" value="Genomic_DNA"/>
</dbReference>
<evidence type="ECO:0000256" key="8">
    <source>
        <dbReference type="ARBA" id="ARBA00022692"/>
    </source>
</evidence>
<dbReference type="Pfam" id="PF00905">
    <property type="entry name" value="Transpeptidase"/>
    <property type="match status" value="1"/>
</dbReference>
<evidence type="ECO:0000256" key="16">
    <source>
        <dbReference type="ARBA" id="ARBA00044770"/>
    </source>
</evidence>
<keyword evidence="5" id="KW-0645">Protease</keyword>
<evidence type="ECO:0000256" key="7">
    <source>
        <dbReference type="ARBA" id="ARBA00022679"/>
    </source>
</evidence>
<feature type="domain" description="Penicillin-binding protein transpeptidase" evidence="20">
    <location>
        <begin position="380"/>
        <end position="652"/>
    </location>
</feature>
<dbReference type="SUPFAM" id="SSF53955">
    <property type="entry name" value="Lysozyme-like"/>
    <property type="match status" value="1"/>
</dbReference>
<dbReference type="InterPro" id="IPR012338">
    <property type="entry name" value="Beta-lactam/transpept-like"/>
</dbReference>
<dbReference type="GO" id="GO:0008658">
    <property type="term" value="F:penicillin binding"/>
    <property type="evidence" value="ECO:0007669"/>
    <property type="project" value="InterPro"/>
</dbReference>
<evidence type="ECO:0000256" key="5">
    <source>
        <dbReference type="ARBA" id="ARBA00022670"/>
    </source>
</evidence>
<dbReference type="GO" id="GO:0005886">
    <property type="term" value="C:plasma membrane"/>
    <property type="evidence" value="ECO:0007669"/>
    <property type="project" value="UniProtKB-SubCell"/>
</dbReference>
<evidence type="ECO:0000256" key="14">
    <source>
        <dbReference type="ARBA" id="ARBA00023268"/>
    </source>
</evidence>
<dbReference type="GO" id="GO:0071555">
    <property type="term" value="P:cell wall organization"/>
    <property type="evidence" value="ECO:0007669"/>
    <property type="project" value="UniProtKB-KW"/>
</dbReference>
<evidence type="ECO:0000256" key="10">
    <source>
        <dbReference type="ARBA" id="ARBA00022960"/>
    </source>
</evidence>
<keyword evidence="8 19" id="KW-0812">Transmembrane</keyword>
<evidence type="ECO:0000256" key="12">
    <source>
        <dbReference type="ARBA" id="ARBA00022989"/>
    </source>
</evidence>
<dbReference type="InterPro" id="IPR036950">
    <property type="entry name" value="PBP_transglycosylase"/>
</dbReference>
<evidence type="ECO:0000256" key="4">
    <source>
        <dbReference type="ARBA" id="ARBA00022645"/>
    </source>
</evidence>
<dbReference type="PANTHER" id="PTHR32282:SF11">
    <property type="entry name" value="PENICILLIN-BINDING PROTEIN 1B"/>
    <property type="match status" value="1"/>
</dbReference>
<dbReference type="InterPro" id="IPR001460">
    <property type="entry name" value="PCN-bd_Tpept"/>
</dbReference>
<evidence type="ECO:0000313" key="22">
    <source>
        <dbReference type="EMBL" id="TKJ43486.1"/>
    </source>
</evidence>
<evidence type="ECO:0000256" key="11">
    <source>
        <dbReference type="ARBA" id="ARBA00022984"/>
    </source>
</evidence>
<evidence type="ECO:0000259" key="21">
    <source>
        <dbReference type="Pfam" id="PF00912"/>
    </source>
</evidence>
<evidence type="ECO:0000256" key="13">
    <source>
        <dbReference type="ARBA" id="ARBA00023136"/>
    </source>
</evidence>
<dbReference type="SUPFAM" id="SSF56601">
    <property type="entry name" value="beta-lactamase/transpeptidase-like"/>
    <property type="match status" value="1"/>
</dbReference>
<keyword evidence="4" id="KW-0121">Carboxypeptidase</keyword>
<dbReference type="InterPro" id="IPR050396">
    <property type="entry name" value="Glycosyltr_51/Transpeptidase"/>
</dbReference>
<dbReference type="GO" id="GO:0008360">
    <property type="term" value="P:regulation of cell shape"/>
    <property type="evidence" value="ECO:0007669"/>
    <property type="project" value="UniProtKB-KW"/>
</dbReference>
<dbReference type="Proteomes" id="UP000317778">
    <property type="component" value="Unassembled WGS sequence"/>
</dbReference>
<dbReference type="GO" id="GO:0030288">
    <property type="term" value="C:outer membrane-bounded periplasmic space"/>
    <property type="evidence" value="ECO:0007669"/>
    <property type="project" value="TreeGrafter"/>
</dbReference>
<dbReference type="Gene3D" id="1.10.3810.10">
    <property type="entry name" value="Biosynthetic peptidoglycan transglycosylase-like"/>
    <property type="match status" value="1"/>
</dbReference>
<dbReference type="AlphaFoldDB" id="A0A532V8K6"/>
<sequence>MEQEKGHLPATQAPPRLKHGPSKSRLRRGLSRNLPRISRKGWLFFGLGVPAFIYAFLAGIGIVVLSVAKQDLPDPVSLQTYRPPLTTKVFDRNDSLIYEFYVERRDPIPLDSMPVLMVDAFVTVEDKRFYRHWGVSFPDIFRAFLKNIAAGRIVEGGSTITQQLARNMFLTFEKSLMRKIKEAMLAVQLEKMYAKDEILEMYLNQVYFGHGAYGVEAAAQRFFDKHLSELSIDEFCLIAGLTRSPSHYSPYEHPERARIRRDRFINALYEMGKTDKKTRDKQIAAQIKLAPRRLPPDEAPYFVEEIRRYLERKYGSGLIYREGVYIYTTLDLGMQRVANKALETQLLKIESEKNLKVLKADYDTVAFTDESEAPKYLQAALVTMDVHTGEVLALVGGRDYKQSSFDRAVQAKRQPGSSFKPFVYTAAIDNGFTPGDVEFDAPVLVRTGRSLYAPANWDRKFYGPMTLREGLAQSRNLVAVRLTRYVGPEIVVEYAYKMGITSPLKPVLSIGLGTVEVAPIEMATAFCTLANQGYRVEPVFIRRIISRDGEIIEEWFPQQGEQVLSPQTSFLVTSMMQSVINAGTAMGIRRRGFTRVAAGKTGTTDDFTDGWFVGFTPEIACAVWVGFDRKQTIYRGASGGSCAAPIWAAFMKAVTESMPPSTFKMPEGIVTRTICTLTGQLATPDCPRSRTEYFLSGTDPTMYCQYHRLQKLRGGSREQFYRLDRRNAGGFVQSNIVDY</sequence>
<dbReference type="GO" id="GO:0006508">
    <property type="term" value="P:proteolysis"/>
    <property type="evidence" value="ECO:0007669"/>
    <property type="project" value="UniProtKB-KW"/>
</dbReference>
<keyword evidence="9" id="KW-0378">Hydrolase</keyword>
<evidence type="ECO:0000313" key="23">
    <source>
        <dbReference type="Proteomes" id="UP000317778"/>
    </source>
</evidence>
<keyword evidence="11" id="KW-0573">Peptidoglycan synthesis</keyword>
<comment type="caution">
    <text evidence="22">The sequence shown here is derived from an EMBL/GenBank/DDBJ whole genome shotgun (WGS) entry which is preliminary data.</text>
</comment>
<evidence type="ECO:0000259" key="20">
    <source>
        <dbReference type="Pfam" id="PF00905"/>
    </source>
</evidence>
<dbReference type="Gene3D" id="3.40.710.10">
    <property type="entry name" value="DD-peptidase/beta-lactamase superfamily"/>
    <property type="match status" value="1"/>
</dbReference>
<keyword evidence="10" id="KW-0133">Cell shape</keyword>
<evidence type="ECO:0000256" key="15">
    <source>
        <dbReference type="ARBA" id="ARBA00023316"/>
    </source>
</evidence>
<keyword evidence="12 19" id="KW-1133">Transmembrane helix</keyword>
<evidence type="ECO:0000256" key="18">
    <source>
        <dbReference type="SAM" id="MobiDB-lite"/>
    </source>
</evidence>
<keyword evidence="15" id="KW-0961">Cell wall biogenesis/degradation</keyword>
<evidence type="ECO:0000256" key="19">
    <source>
        <dbReference type="SAM" id="Phobius"/>
    </source>
</evidence>
<evidence type="ECO:0000256" key="6">
    <source>
        <dbReference type="ARBA" id="ARBA00022676"/>
    </source>
</evidence>